<dbReference type="Proteomes" id="UP000239388">
    <property type="component" value="Unassembled WGS sequence"/>
</dbReference>
<dbReference type="OrthoDB" id="10011706at2"/>
<proteinExistence type="predicted"/>
<dbReference type="AlphaFoldDB" id="A0A2S8F518"/>
<dbReference type="RefSeq" id="WP_105359490.1">
    <property type="nucleotide sequence ID" value="NZ_PUIB01000028.1"/>
</dbReference>
<keyword evidence="1" id="KW-0812">Transmembrane</keyword>
<evidence type="ECO:0000313" key="3">
    <source>
        <dbReference type="Proteomes" id="UP000239388"/>
    </source>
</evidence>
<keyword evidence="1" id="KW-1133">Transmembrane helix</keyword>
<comment type="caution">
    <text evidence="2">The sequence shown here is derived from an EMBL/GenBank/DDBJ whole genome shotgun (WGS) entry which is preliminary data.</text>
</comment>
<sequence>MTEQDKPLSPPGYRAWPRVLLCLAFGSFTMMMVFVINQDSPKTRKLEASLNELDLRLDQVYADIKSKQRLIEDDLPKLRERAKSLDKSRVVAAVLEIVDMDRSLPIAYVDDPFSQINVQLAQASDDDLREIVRHLTVPYPNGYQFELLKRMPEMIPDRLDVITPQIRSWLAALWNSGNRHTTKPLMSVYGISIAEVRGIIRKKHLSEARVRSTYIAPALSLLMPLPAPAQPIVMWCDCWCQENVPLFGRGF</sequence>
<organism evidence="2 3">
    <name type="scientific">Blastopirellula marina</name>
    <dbReference type="NCBI Taxonomy" id="124"/>
    <lineage>
        <taxon>Bacteria</taxon>
        <taxon>Pseudomonadati</taxon>
        <taxon>Planctomycetota</taxon>
        <taxon>Planctomycetia</taxon>
        <taxon>Pirellulales</taxon>
        <taxon>Pirellulaceae</taxon>
        <taxon>Blastopirellula</taxon>
    </lineage>
</organism>
<keyword evidence="1" id="KW-0472">Membrane</keyword>
<protein>
    <submittedName>
        <fullName evidence="2">Uncharacterized protein</fullName>
    </submittedName>
</protein>
<accession>A0A2S8F518</accession>
<gene>
    <name evidence="2" type="ORF">C5Y98_27540</name>
</gene>
<feature type="transmembrane region" description="Helical" evidence="1">
    <location>
        <begin position="15"/>
        <end position="36"/>
    </location>
</feature>
<reference evidence="2 3" key="1">
    <citation type="submission" date="2018-02" db="EMBL/GenBank/DDBJ databases">
        <title>Comparative genomes isolates from brazilian mangrove.</title>
        <authorList>
            <person name="Araujo J.E."/>
            <person name="Taketani R.G."/>
            <person name="Silva M.C.P."/>
            <person name="Loureco M.V."/>
            <person name="Andreote F.D."/>
        </authorList>
    </citation>
    <scope>NUCLEOTIDE SEQUENCE [LARGE SCALE GENOMIC DNA]</scope>
    <source>
        <strain evidence="2 3">NAP PRIS-MGV</strain>
    </source>
</reference>
<name>A0A2S8F518_9BACT</name>
<dbReference type="EMBL" id="PUIB01000028">
    <property type="protein sequence ID" value="PQO27014.1"/>
    <property type="molecule type" value="Genomic_DNA"/>
</dbReference>
<evidence type="ECO:0000313" key="2">
    <source>
        <dbReference type="EMBL" id="PQO27014.1"/>
    </source>
</evidence>
<evidence type="ECO:0000256" key="1">
    <source>
        <dbReference type="SAM" id="Phobius"/>
    </source>
</evidence>